<organism evidence="2 3">
    <name type="scientific">Rhizopogon vinicolor AM-OR11-026</name>
    <dbReference type="NCBI Taxonomy" id="1314800"/>
    <lineage>
        <taxon>Eukaryota</taxon>
        <taxon>Fungi</taxon>
        <taxon>Dikarya</taxon>
        <taxon>Basidiomycota</taxon>
        <taxon>Agaricomycotina</taxon>
        <taxon>Agaricomycetes</taxon>
        <taxon>Agaricomycetidae</taxon>
        <taxon>Boletales</taxon>
        <taxon>Suillineae</taxon>
        <taxon>Rhizopogonaceae</taxon>
        <taxon>Rhizopogon</taxon>
    </lineage>
</organism>
<accession>A0A1B7MXZ1</accession>
<dbReference type="EMBL" id="KV448350">
    <property type="protein sequence ID" value="OAX37474.1"/>
    <property type="molecule type" value="Genomic_DNA"/>
</dbReference>
<dbReference type="Proteomes" id="UP000092154">
    <property type="component" value="Unassembled WGS sequence"/>
</dbReference>
<sequence length="257" mass="27324">MFPSLHLNLTTLSPLQSFIPSKSPLSQVQSSQETDTQQVEKARTTKTDNPPAKVSEPESNTQKPYEVPEEQRSRIAEAAGVGGTAVGAGSAATQSQEAQAQTRNQPRNETAGAGVAGGAIGANGLSKDDREHKQAKLTSQETQQKTREETQSHTREVTDEEGVKHTHNAGAGTGDTDYRPAKMYPAHTGERADQGRAQPTSPVSPTSATTASANGSPKERRVSFLHKVRGEVKIIAGKVSGNEGKVEEGKRIIHGEL</sequence>
<gene>
    <name evidence="2" type="ORF">K503DRAFT_231903</name>
</gene>
<dbReference type="AlphaFoldDB" id="A0A1B7MXZ1"/>
<proteinExistence type="predicted"/>
<reference evidence="2 3" key="1">
    <citation type="submission" date="2016-06" db="EMBL/GenBank/DDBJ databases">
        <title>Comparative genomics of the ectomycorrhizal sister species Rhizopogon vinicolor and Rhizopogon vesiculosus (Basidiomycota: Boletales) reveals a divergence of the mating type B locus.</title>
        <authorList>
            <consortium name="DOE Joint Genome Institute"/>
            <person name="Mujic A.B."/>
            <person name="Kuo A."/>
            <person name="Tritt A."/>
            <person name="Lipzen A."/>
            <person name="Chen C."/>
            <person name="Johnson J."/>
            <person name="Sharma A."/>
            <person name="Barry K."/>
            <person name="Grigoriev I.V."/>
            <person name="Spatafora J.W."/>
        </authorList>
    </citation>
    <scope>NUCLEOTIDE SEQUENCE [LARGE SCALE GENOMIC DNA]</scope>
    <source>
        <strain evidence="2 3">AM-OR11-026</strain>
    </source>
</reference>
<evidence type="ECO:0000313" key="2">
    <source>
        <dbReference type="EMBL" id="OAX37474.1"/>
    </source>
</evidence>
<name>A0A1B7MXZ1_9AGAM</name>
<dbReference type="OrthoDB" id="3268823at2759"/>
<feature type="compositionally biased region" description="Low complexity" evidence="1">
    <location>
        <begin position="87"/>
        <end position="102"/>
    </location>
</feature>
<keyword evidence="3" id="KW-1185">Reference proteome</keyword>
<evidence type="ECO:0000313" key="3">
    <source>
        <dbReference type="Proteomes" id="UP000092154"/>
    </source>
</evidence>
<feature type="compositionally biased region" description="Basic and acidic residues" evidence="1">
    <location>
        <begin position="144"/>
        <end position="164"/>
    </location>
</feature>
<feature type="compositionally biased region" description="Polar residues" evidence="1">
    <location>
        <begin position="13"/>
        <end position="37"/>
    </location>
</feature>
<protein>
    <submittedName>
        <fullName evidence="2">Uncharacterized protein</fullName>
    </submittedName>
</protein>
<evidence type="ECO:0000256" key="1">
    <source>
        <dbReference type="SAM" id="MobiDB-lite"/>
    </source>
</evidence>
<dbReference type="InParanoid" id="A0A1B7MXZ1"/>
<feature type="compositionally biased region" description="Low complexity" evidence="1">
    <location>
        <begin position="197"/>
        <end position="216"/>
    </location>
</feature>
<feature type="region of interest" description="Disordered" evidence="1">
    <location>
        <begin position="13"/>
        <end position="221"/>
    </location>
</feature>